<dbReference type="InterPro" id="IPR029044">
    <property type="entry name" value="Nucleotide-diphossugar_trans"/>
</dbReference>
<keyword evidence="1" id="KW-0812">Transmembrane</keyword>
<sequence length="295" mass="34035">MSNKRVSIVFSTFNSSEYVTKCLKSCLTQEYDDFFVVVADDGSTDNTIDKMMEAANGHSNFKVISLPHGERGIARSKAIEMARQLKSDYIYIIDSDMILKNNLIKDCIKFLDENEKVGGLVIPEASFSDYKNFYSQVKVFERNIINSAGEDVGSNSVEGARFWRIQEYDSTGGININQISFEETQPTIRYMQNGGLIKRAVFTQIDHNEKKATLKAIVEKKKYYFSVMNKTIESEESGFKKTLSRWYFFRPVLYRKENLEKYIQHPMLTLGMIYMYIVLSFIGIVELLKSKKIKK</sequence>
<evidence type="ECO:0000313" key="3">
    <source>
        <dbReference type="EMBL" id="OOM77753.1"/>
    </source>
</evidence>
<dbReference type="OrthoDB" id="396512at2"/>
<dbReference type="RefSeq" id="WP_077847333.1">
    <property type="nucleotide sequence ID" value="NZ_LZZM01000143.1"/>
</dbReference>
<dbReference type="AlphaFoldDB" id="A0A1S8TIX8"/>
<dbReference type="STRING" id="29367.CLPUN_21880"/>
<dbReference type="Gene3D" id="3.90.550.10">
    <property type="entry name" value="Spore Coat Polysaccharide Biosynthesis Protein SpsA, Chain A"/>
    <property type="match status" value="1"/>
</dbReference>
<feature type="transmembrane region" description="Helical" evidence="1">
    <location>
        <begin position="267"/>
        <end position="288"/>
    </location>
</feature>
<evidence type="ECO:0000256" key="1">
    <source>
        <dbReference type="SAM" id="Phobius"/>
    </source>
</evidence>
<evidence type="ECO:0000259" key="2">
    <source>
        <dbReference type="Pfam" id="PF00535"/>
    </source>
</evidence>
<dbReference type="EMBL" id="LZZM01000143">
    <property type="protein sequence ID" value="OOM77753.1"/>
    <property type="molecule type" value="Genomic_DNA"/>
</dbReference>
<dbReference type="Proteomes" id="UP000190890">
    <property type="component" value="Unassembled WGS sequence"/>
</dbReference>
<comment type="caution">
    <text evidence="3">The sequence shown here is derived from an EMBL/GenBank/DDBJ whole genome shotgun (WGS) entry which is preliminary data.</text>
</comment>
<reference evidence="3 4" key="1">
    <citation type="submission" date="2016-05" db="EMBL/GenBank/DDBJ databases">
        <title>Microbial solvent formation.</title>
        <authorList>
            <person name="Poehlein A."/>
            <person name="Montoya Solano J.D."/>
            <person name="Flitsch S."/>
            <person name="Krabben P."/>
            <person name="Duerre P."/>
            <person name="Daniel R."/>
        </authorList>
    </citation>
    <scope>NUCLEOTIDE SEQUENCE [LARGE SCALE GENOMIC DNA]</scope>
    <source>
        <strain evidence="3 4">DSM 2619</strain>
    </source>
</reference>
<protein>
    <submittedName>
        <fullName evidence="3">Chondroitin synthase</fullName>
    </submittedName>
</protein>
<keyword evidence="4" id="KW-1185">Reference proteome</keyword>
<feature type="domain" description="Glycosyltransferase 2-like" evidence="2">
    <location>
        <begin position="7"/>
        <end position="132"/>
    </location>
</feature>
<dbReference type="PANTHER" id="PTHR22916">
    <property type="entry name" value="GLYCOSYLTRANSFERASE"/>
    <property type="match status" value="1"/>
</dbReference>
<gene>
    <name evidence="3" type="primary">kfoC_1</name>
    <name evidence="3" type="ORF">CLPUN_21880</name>
</gene>
<dbReference type="Pfam" id="PF00535">
    <property type="entry name" value="Glycos_transf_2"/>
    <property type="match status" value="1"/>
</dbReference>
<keyword evidence="1" id="KW-1133">Transmembrane helix</keyword>
<dbReference type="SUPFAM" id="SSF53448">
    <property type="entry name" value="Nucleotide-diphospho-sugar transferases"/>
    <property type="match status" value="1"/>
</dbReference>
<proteinExistence type="predicted"/>
<keyword evidence="1" id="KW-0472">Membrane</keyword>
<dbReference type="InterPro" id="IPR001173">
    <property type="entry name" value="Glyco_trans_2-like"/>
</dbReference>
<evidence type="ECO:0000313" key="4">
    <source>
        <dbReference type="Proteomes" id="UP000190890"/>
    </source>
</evidence>
<name>A0A1S8TIX8_9CLOT</name>
<organism evidence="3 4">
    <name type="scientific">Clostridium puniceum</name>
    <dbReference type="NCBI Taxonomy" id="29367"/>
    <lineage>
        <taxon>Bacteria</taxon>
        <taxon>Bacillati</taxon>
        <taxon>Bacillota</taxon>
        <taxon>Clostridia</taxon>
        <taxon>Eubacteriales</taxon>
        <taxon>Clostridiaceae</taxon>
        <taxon>Clostridium</taxon>
    </lineage>
</organism>
<accession>A0A1S8TIX8</accession>